<dbReference type="CDD" id="cd08190">
    <property type="entry name" value="HOT"/>
    <property type="match status" value="1"/>
</dbReference>
<dbReference type="GO" id="GO:0004022">
    <property type="term" value="F:alcohol dehydrogenase (NAD+) activity"/>
    <property type="evidence" value="ECO:0007669"/>
    <property type="project" value="InterPro"/>
</dbReference>
<dbReference type="GO" id="GO:0046872">
    <property type="term" value="F:metal ion binding"/>
    <property type="evidence" value="ECO:0007669"/>
    <property type="project" value="InterPro"/>
</dbReference>
<sequence>MTSTPVGTGTEHGPETVFTWGGPALKFGVDAVDEIGYDVAQLGASRVLVVTDPGVAATGLPHRVVETLRKAGLNAELFAGVHVEPTDASMKEAVEFAQGGDWDGFVAVGGGSSIDTAKAVNLMTSYPADLYDYINAPIGLGKAPAGPVKPLVAVPTTAGTGAESTTVCIMDLLDLRVKTGISHPRLRPVLAVVDPRVTLSLPPGVTAATGFDILCHALESYTARPYDSYPKRRPEERVAYCGANPVSDVWIQHTLPLLARSFRTAYRDGDDLAARTDMLQAALFAGLGFGNAGVHIPHACAYPIAGRVRGFHPVDYPDEEPMVPHGMSVVLTAPAAFRHTFDANPERHLWAAHALDPATDDLGEERERLPEAISRLMRDTGMPNGLSGVGYAADDVADLIGGALQQQRLLTIAPVDVNAELLEGIFTEALRVW</sequence>
<organism evidence="9 10">
    <name type="scientific">Actinopolymorpha pittospori</name>
    <dbReference type="NCBI Taxonomy" id="648752"/>
    <lineage>
        <taxon>Bacteria</taxon>
        <taxon>Bacillati</taxon>
        <taxon>Actinomycetota</taxon>
        <taxon>Actinomycetes</taxon>
        <taxon>Propionibacteriales</taxon>
        <taxon>Actinopolymorphaceae</taxon>
        <taxon>Actinopolymorpha</taxon>
    </lineage>
</organism>
<dbReference type="Proteomes" id="UP000638648">
    <property type="component" value="Unassembled WGS sequence"/>
</dbReference>
<feature type="domain" description="Fe-containing alcohol dehydrogenase-like C-terminal" evidence="8">
    <location>
        <begin position="242"/>
        <end position="429"/>
    </location>
</feature>
<dbReference type="InterPro" id="IPR042157">
    <property type="entry name" value="HOT"/>
</dbReference>
<evidence type="ECO:0000313" key="9">
    <source>
        <dbReference type="EMBL" id="MBE1610781.1"/>
    </source>
</evidence>
<comment type="similarity">
    <text evidence="2">Belongs to the iron-containing alcohol dehydrogenase family. Hydroxyacid-oxoacid transhydrogenase subfamily.</text>
</comment>
<dbReference type="EMBL" id="JADBEM010000001">
    <property type="protein sequence ID" value="MBE1610781.1"/>
    <property type="molecule type" value="Genomic_DNA"/>
</dbReference>
<evidence type="ECO:0000256" key="5">
    <source>
        <dbReference type="ARBA" id="ARBA00023002"/>
    </source>
</evidence>
<dbReference type="RefSeq" id="WP_192754100.1">
    <property type="nucleotide sequence ID" value="NZ_BAABJL010000018.1"/>
</dbReference>
<evidence type="ECO:0000259" key="7">
    <source>
        <dbReference type="Pfam" id="PF00465"/>
    </source>
</evidence>
<evidence type="ECO:0000256" key="1">
    <source>
        <dbReference type="ARBA" id="ARBA00000813"/>
    </source>
</evidence>
<comment type="catalytic activity">
    <reaction evidence="6">
        <text>4-hydroxybutanoate + 2-oxoglutarate = (R)-2-hydroxyglutarate + succinate semialdehyde</text>
        <dbReference type="Rhea" id="RHEA:24734"/>
        <dbReference type="ChEBI" id="CHEBI:15801"/>
        <dbReference type="ChEBI" id="CHEBI:16724"/>
        <dbReference type="ChEBI" id="CHEBI:16810"/>
        <dbReference type="ChEBI" id="CHEBI:57706"/>
        <dbReference type="EC" id="1.1.99.24"/>
    </reaction>
</comment>
<dbReference type="PANTHER" id="PTHR11496:SF83">
    <property type="entry name" value="HYDROXYACID-OXOACID TRANSHYDROGENASE, MITOCHONDRIAL"/>
    <property type="match status" value="1"/>
</dbReference>
<protein>
    <recommendedName>
        <fullName evidence="3">hydroxyacid-oxoacid transhydrogenase</fullName>
        <ecNumber evidence="3">1.1.99.24</ecNumber>
    </recommendedName>
</protein>
<evidence type="ECO:0000256" key="2">
    <source>
        <dbReference type="ARBA" id="ARBA00010005"/>
    </source>
</evidence>
<dbReference type="Pfam" id="PF00465">
    <property type="entry name" value="Fe-ADH"/>
    <property type="match status" value="1"/>
</dbReference>
<dbReference type="InterPro" id="IPR018211">
    <property type="entry name" value="ADH_Fe_CS"/>
</dbReference>
<reference evidence="9" key="1">
    <citation type="submission" date="2020-10" db="EMBL/GenBank/DDBJ databases">
        <title>Sequencing the genomes of 1000 actinobacteria strains.</title>
        <authorList>
            <person name="Klenk H.-P."/>
        </authorList>
    </citation>
    <scope>NUCLEOTIDE SEQUENCE</scope>
    <source>
        <strain evidence="9">DSM 45354</strain>
    </source>
</reference>
<dbReference type="GO" id="GO:0047988">
    <property type="term" value="F:hydroxyacid-oxoacid transhydrogenase activity"/>
    <property type="evidence" value="ECO:0007669"/>
    <property type="project" value="UniProtKB-EC"/>
</dbReference>
<dbReference type="FunFam" id="3.40.50.1970:FF:000003">
    <property type="entry name" value="Alcohol dehydrogenase, iron-containing"/>
    <property type="match status" value="1"/>
</dbReference>
<evidence type="ECO:0000256" key="4">
    <source>
        <dbReference type="ARBA" id="ARBA00022946"/>
    </source>
</evidence>
<gene>
    <name evidence="9" type="ORF">HEB94_007629</name>
</gene>
<comment type="catalytic activity">
    <reaction evidence="1">
        <text>(S)-3-hydroxybutanoate + 2-oxoglutarate = (R)-2-hydroxyglutarate + acetoacetate</text>
        <dbReference type="Rhea" id="RHEA:23048"/>
        <dbReference type="ChEBI" id="CHEBI:11047"/>
        <dbReference type="ChEBI" id="CHEBI:13705"/>
        <dbReference type="ChEBI" id="CHEBI:15801"/>
        <dbReference type="ChEBI" id="CHEBI:16810"/>
        <dbReference type="EC" id="1.1.99.24"/>
    </reaction>
</comment>
<name>A0A927N1W1_9ACTN</name>
<keyword evidence="4" id="KW-0809">Transit peptide</keyword>
<proteinExistence type="inferred from homology"/>
<dbReference type="AlphaFoldDB" id="A0A927N1W1"/>
<evidence type="ECO:0000313" key="10">
    <source>
        <dbReference type="Proteomes" id="UP000638648"/>
    </source>
</evidence>
<dbReference type="Gene3D" id="3.40.50.1970">
    <property type="match status" value="1"/>
</dbReference>
<dbReference type="InterPro" id="IPR039697">
    <property type="entry name" value="Alcohol_dehydrogenase_Fe"/>
</dbReference>
<dbReference type="InterPro" id="IPR001670">
    <property type="entry name" value="ADH_Fe/GldA"/>
</dbReference>
<evidence type="ECO:0000256" key="3">
    <source>
        <dbReference type="ARBA" id="ARBA00013182"/>
    </source>
</evidence>
<comment type="caution">
    <text evidence="9">The sequence shown here is derived from an EMBL/GenBank/DDBJ whole genome shotgun (WGS) entry which is preliminary data.</text>
</comment>
<accession>A0A927N1W1</accession>
<dbReference type="InterPro" id="IPR056798">
    <property type="entry name" value="ADH_Fe_C"/>
</dbReference>
<dbReference type="PANTHER" id="PTHR11496">
    <property type="entry name" value="ALCOHOL DEHYDROGENASE"/>
    <property type="match status" value="1"/>
</dbReference>
<keyword evidence="5" id="KW-0560">Oxidoreductase</keyword>
<dbReference type="EC" id="1.1.99.24" evidence="3"/>
<dbReference type="Pfam" id="PF25137">
    <property type="entry name" value="ADH_Fe_C"/>
    <property type="match status" value="1"/>
</dbReference>
<dbReference type="PROSITE" id="PS00913">
    <property type="entry name" value="ADH_IRON_1"/>
    <property type="match status" value="1"/>
</dbReference>
<dbReference type="Gene3D" id="1.20.1090.10">
    <property type="entry name" value="Dehydroquinate synthase-like - alpha domain"/>
    <property type="match status" value="1"/>
</dbReference>
<evidence type="ECO:0000256" key="6">
    <source>
        <dbReference type="ARBA" id="ARBA00049496"/>
    </source>
</evidence>
<feature type="domain" description="Alcohol dehydrogenase iron-type/glycerol dehydrogenase GldA" evidence="7">
    <location>
        <begin position="25"/>
        <end position="195"/>
    </location>
</feature>
<keyword evidence="10" id="KW-1185">Reference proteome</keyword>
<dbReference type="SUPFAM" id="SSF56796">
    <property type="entry name" value="Dehydroquinate synthase-like"/>
    <property type="match status" value="1"/>
</dbReference>
<evidence type="ECO:0000259" key="8">
    <source>
        <dbReference type="Pfam" id="PF25137"/>
    </source>
</evidence>